<dbReference type="FunFam" id="3.40.50.300:FF:000838">
    <property type="entry name" value="ABC multidrug transporter (Eurofung)"/>
    <property type="match status" value="1"/>
</dbReference>
<evidence type="ECO:0000313" key="11">
    <source>
        <dbReference type="EMBL" id="KAF7347028.1"/>
    </source>
</evidence>
<dbReference type="GO" id="GO:0042626">
    <property type="term" value="F:ATPase-coupled transmembrane transporter activity"/>
    <property type="evidence" value="ECO:0007669"/>
    <property type="project" value="TreeGrafter"/>
</dbReference>
<dbReference type="PROSITE" id="PS00211">
    <property type="entry name" value="ABC_TRANSPORTER_1"/>
    <property type="match status" value="2"/>
</dbReference>
<reference evidence="11" key="1">
    <citation type="submission" date="2020-05" db="EMBL/GenBank/DDBJ databases">
        <title>Mycena genomes resolve the evolution of fungal bioluminescence.</title>
        <authorList>
            <person name="Tsai I.J."/>
        </authorList>
    </citation>
    <scope>NUCLEOTIDE SEQUENCE</scope>
    <source>
        <strain evidence="11">CCC161011</strain>
    </source>
</reference>
<dbReference type="GO" id="GO:0016887">
    <property type="term" value="F:ATP hydrolysis activity"/>
    <property type="evidence" value="ECO:0007669"/>
    <property type="project" value="InterPro"/>
</dbReference>
<dbReference type="PROSITE" id="PS50893">
    <property type="entry name" value="ABC_TRANSPORTER_2"/>
    <property type="match status" value="2"/>
</dbReference>
<evidence type="ECO:0000313" key="12">
    <source>
        <dbReference type="Proteomes" id="UP000620124"/>
    </source>
</evidence>
<evidence type="ECO:0000256" key="5">
    <source>
        <dbReference type="ARBA" id="ARBA00022840"/>
    </source>
</evidence>
<keyword evidence="5" id="KW-0067">ATP-binding</keyword>
<dbReference type="Pfam" id="PF00005">
    <property type="entry name" value="ABC_tran"/>
    <property type="match status" value="2"/>
</dbReference>
<dbReference type="SUPFAM" id="SSF52540">
    <property type="entry name" value="P-loop containing nucleoside triphosphate hydrolases"/>
    <property type="match status" value="2"/>
</dbReference>
<dbReference type="Gene3D" id="3.40.50.300">
    <property type="entry name" value="P-loop containing nucleotide triphosphate hydrolases"/>
    <property type="match status" value="2"/>
</dbReference>
<dbReference type="GO" id="GO:0005524">
    <property type="term" value="F:ATP binding"/>
    <property type="evidence" value="ECO:0007669"/>
    <property type="project" value="UniProtKB-KW"/>
</dbReference>
<keyword evidence="2" id="KW-0813">Transport</keyword>
<keyword evidence="4" id="KW-0547">Nucleotide-binding</keyword>
<evidence type="ECO:0000256" key="6">
    <source>
        <dbReference type="ARBA" id="ARBA00022989"/>
    </source>
</evidence>
<dbReference type="InterPro" id="IPR003593">
    <property type="entry name" value="AAA+_ATPase"/>
</dbReference>
<keyword evidence="9" id="KW-0732">Signal</keyword>
<feature type="domain" description="ABC transporter" evidence="10">
    <location>
        <begin position="1"/>
        <end position="184"/>
    </location>
</feature>
<gene>
    <name evidence="11" type="ORF">MVEN_01456300</name>
</gene>
<accession>A0A8H6XS37</accession>
<keyword evidence="12" id="KW-1185">Reference proteome</keyword>
<dbReference type="PANTHER" id="PTHR24223">
    <property type="entry name" value="ATP-BINDING CASSETTE SUB-FAMILY C"/>
    <property type="match status" value="1"/>
</dbReference>
<evidence type="ECO:0000256" key="8">
    <source>
        <dbReference type="SAM" id="MobiDB-lite"/>
    </source>
</evidence>
<evidence type="ECO:0000259" key="10">
    <source>
        <dbReference type="PROSITE" id="PS50893"/>
    </source>
</evidence>
<dbReference type="InterPro" id="IPR050173">
    <property type="entry name" value="ABC_transporter_C-like"/>
</dbReference>
<evidence type="ECO:0000256" key="1">
    <source>
        <dbReference type="ARBA" id="ARBA00004141"/>
    </source>
</evidence>
<dbReference type="PANTHER" id="PTHR24223:SF399">
    <property type="entry name" value="ABC TRANSPORTER ATNG"/>
    <property type="match status" value="1"/>
</dbReference>
<evidence type="ECO:0000256" key="2">
    <source>
        <dbReference type="ARBA" id="ARBA00022448"/>
    </source>
</evidence>
<dbReference type="Proteomes" id="UP000620124">
    <property type="component" value="Unassembled WGS sequence"/>
</dbReference>
<feature type="domain" description="ABC transporter" evidence="10">
    <location>
        <begin position="352"/>
        <end position="587"/>
    </location>
</feature>
<evidence type="ECO:0000256" key="7">
    <source>
        <dbReference type="ARBA" id="ARBA00023136"/>
    </source>
</evidence>
<dbReference type="SMART" id="SM00382">
    <property type="entry name" value="AAA"/>
    <property type="match status" value="1"/>
</dbReference>
<organism evidence="11 12">
    <name type="scientific">Mycena venus</name>
    <dbReference type="NCBI Taxonomy" id="2733690"/>
    <lineage>
        <taxon>Eukaryota</taxon>
        <taxon>Fungi</taxon>
        <taxon>Dikarya</taxon>
        <taxon>Basidiomycota</taxon>
        <taxon>Agaricomycotina</taxon>
        <taxon>Agaricomycetes</taxon>
        <taxon>Agaricomycetidae</taxon>
        <taxon>Agaricales</taxon>
        <taxon>Marasmiineae</taxon>
        <taxon>Mycenaceae</taxon>
        <taxon>Mycena</taxon>
    </lineage>
</organism>
<dbReference type="OrthoDB" id="6500128at2759"/>
<dbReference type="InterPro" id="IPR027417">
    <property type="entry name" value="P-loop_NTPase"/>
</dbReference>
<dbReference type="EMBL" id="JACAZI010000012">
    <property type="protein sequence ID" value="KAF7347028.1"/>
    <property type="molecule type" value="Genomic_DNA"/>
</dbReference>
<feature type="region of interest" description="Disordered" evidence="8">
    <location>
        <begin position="196"/>
        <end position="216"/>
    </location>
</feature>
<name>A0A8H6XS37_9AGAR</name>
<comment type="caution">
    <text evidence="11">The sequence shown here is derived from an EMBL/GenBank/DDBJ whole genome shotgun (WGS) entry which is preliminary data.</text>
</comment>
<evidence type="ECO:0000256" key="4">
    <source>
        <dbReference type="ARBA" id="ARBA00022741"/>
    </source>
</evidence>
<proteinExistence type="predicted"/>
<sequence>MFLLSLLGEIICVDGEYTAPRTPVAYASQQPLIVAATIRDNILFGREYSAGWYDAVLEACSLTREIHQLDAKDGTFVDEKGLTLSGGQRQRISLARAVYAKAAWTLLDDSFSALDAQTEEHVFRSLFGTTGIMRNQSVILVTHNVRHLRHADTVLVLDSGKIQYHGTLENIKAAGYSVENEMGDAQKNAEIAKLEVKDSSANSEEAENTGNNERDESAIQASSLGFTPYMFYMRMAGLWGSVAVIVNIFGPWYQPTIESTSGASLTVRFNEPGLAANERISSLNYSLGLALANIISISGYISDLLMSLSGLENSAVSISRIHEIATLPEEKDSVSPPVDAKLLVPMTPRGSLTFKNVGMRYRSDLPPAVNDVSFNVSTGQKIGICGRSGSGKSSLLVPLFRGVESSLVTGKIMMDEVDVQTIPLGTLRNSLSFVAQRPFIWYASVRDNIDPEGSHTDEQLWTALERVGMHRAISELPDRLETLLEDEGSLSSGQRQLLCLVRALLRQTSIVILDEASSSLDGETEKRVREIINSDFKDRTVISIAHRIETIIDFDLIFVMEDALLVEIGDPRDLLSHPESRFARLAASQGLEISVRD</sequence>
<dbReference type="InterPro" id="IPR017871">
    <property type="entry name" value="ABC_transporter-like_CS"/>
</dbReference>
<comment type="subcellular location">
    <subcellularLocation>
        <location evidence="1">Membrane</location>
        <topology evidence="1">Multi-pass membrane protein</topology>
    </subcellularLocation>
</comment>
<evidence type="ECO:0000256" key="9">
    <source>
        <dbReference type="SAM" id="SignalP"/>
    </source>
</evidence>
<feature type="chain" id="PRO_5034462482" description="ABC transporter domain-containing protein" evidence="9">
    <location>
        <begin position="16"/>
        <end position="597"/>
    </location>
</feature>
<feature type="signal peptide" evidence="9">
    <location>
        <begin position="1"/>
        <end position="15"/>
    </location>
</feature>
<dbReference type="GO" id="GO:0016020">
    <property type="term" value="C:membrane"/>
    <property type="evidence" value="ECO:0007669"/>
    <property type="project" value="UniProtKB-SubCell"/>
</dbReference>
<evidence type="ECO:0000256" key="3">
    <source>
        <dbReference type="ARBA" id="ARBA00022692"/>
    </source>
</evidence>
<keyword evidence="7" id="KW-0472">Membrane</keyword>
<keyword evidence="6" id="KW-1133">Transmembrane helix</keyword>
<protein>
    <recommendedName>
        <fullName evidence="10">ABC transporter domain-containing protein</fullName>
    </recommendedName>
</protein>
<dbReference type="InterPro" id="IPR003439">
    <property type="entry name" value="ABC_transporter-like_ATP-bd"/>
</dbReference>
<keyword evidence="3" id="KW-0812">Transmembrane</keyword>
<dbReference type="AlphaFoldDB" id="A0A8H6XS37"/>
<dbReference type="CDD" id="cd03244">
    <property type="entry name" value="ABCC_MRP_domain2"/>
    <property type="match status" value="1"/>
</dbReference>
<feature type="compositionally biased region" description="Polar residues" evidence="8">
    <location>
        <begin position="199"/>
        <end position="211"/>
    </location>
</feature>